<reference evidence="2" key="1">
    <citation type="journal article" date="2015" name="BMC Genomics">
        <title>Genomic and transcriptomic analysis of the endophytic fungus Pestalotiopsis fici reveals its lifestyle and high potential for synthesis of natural products.</title>
        <authorList>
            <person name="Wang X."/>
            <person name="Zhang X."/>
            <person name="Liu L."/>
            <person name="Xiang M."/>
            <person name="Wang W."/>
            <person name="Sun X."/>
            <person name="Che Y."/>
            <person name="Guo L."/>
            <person name="Liu G."/>
            <person name="Guo L."/>
            <person name="Wang C."/>
            <person name="Yin W.B."/>
            <person name="Stadler M."/>
            <person name="Zhang X."/>
            <person name="Liu X."/>
        </authorList>
    </citation>
    <scope>NUCLEOTIDE SEQUENCE [LARGE SCALE GENOMIC DNA]</scope>
    <source>
        <strain evidence="2">W106-1 / CGMCC3.15140</strain>
    </source>
</reference>
<dbReference type="OrthoDB" id="5396831at2759"/>
<dbReference type="KEGG" id="pfy:PFICI_09847"/>
<dbReference type="AlphaFoldDB" id="W3WVB5"/>
<accession>W3WVB5</accession>
<dbReference type="RefSeq" id="XP_007836619.1">
    <property type="nucleotide sequence ID" value="XM_007838428.1"/>
</dbReference>
<protein>
    <submittedName>
        <fullName evidence="1">Uncharacterized protein</fullName>
    </submittedName>
</protein>
<dbReference type="InParanoid" id="W3WVB5"/>
<organism evidence="1 2">
    <name type="scientific">Pestalotiopsis fici (strain W106-1 / CGMCC3.15140)</name>
    <dbReference type="NCBI Taxonomy" id="1229662"/>
    <lineage>
        <taxon>Eukaryota</taxon>
        <taxon>Fungi</taxon>
        <taxon>Dikarya</taxon>
        <taxon>Ascomycota</taxon>
        <taxon>Pezizomycotina</taxon>
        <taxon>Sordariomycetes</taxon>
        <taxon>Xylariomycetidae</taxon>
        <taxon>Amphisphaeriales</taxon>
        <taxon>Sporocadaceae</taxon>
        <taxon>Pestalotiopsis</taxon>
    </lineage>
</organism>
<dbReference type="EMBL" id="KI912115">
    <property type="protein sequence ID" value="ETS77785.1"/>
    <property type="molecule type" value="Genomic_DNA"/>
</dbReference>
<name>W3WVB5_PESFW</name>
<dbReference type="HOGENOM" id="CLU_054246_0_0_1"/>
<sequence length="338" mass="39043">MENTHNYWPGGIPAHVRFNEEPIYDSLKEHIKAWQLFLEENAGQCMPQSQDDQFAVTQRRRLVEQWAQMRQEDRDAYHRRAPIRNGASWCPPQLRDKGRKMGKSVAFTQLIAPWPLDARGRALWTKVRIMLYALDGENGSQFDEQNSTVGIVVPHPAVAAAAVTPADFLQWCYIEDADFDSIAMTVAGRVICHRWDNLMLFADREALETGFLLLCELDNNGQVRDQARVWPPAFKNEYIRMTVLCKPLDEIRTDDRIPGPGWVGPIDMEEPMLDLLESKRERYFPQGCDIDLWMEAIERCAPGYLDMEEEGNGMAPDYDHALFRSHAELEDMPWEDEQ</sequence>
<keyword evidence="2" id="KW-1185">Reference proteome</keyword>
<evidence type="ECO:0000313" key="1">
    <source>
        <dbReference type="EMBL" id="ETS77785.1"/>
    </source>
</evidence>
<proteinExistence type="predicted"/>
<dbReference type="eggNOG" id="ENOG502STXI">
    <property type="taxonomic scope" value="Eukaryota"/>
</dbReference>
<dbReference type="Proteomes" id="UP000030651">
    <property type="component" value="Unassembled WGS sequence"/>
</dbReference>
<dbReference type="GeneID" id="19274860"/>
<dbReference type="STRING" id="1229662.W3WVB5"/>
<evidence type="ECO:0000313" key="2">
    <source>
        <dbReference type="Proteomes" id="UP000030651"/>
    </source>
</evidence>
<gene>
    <name evidence="1" type="ORF">PFICI_09847</name>
</gene>